<dbReference type="PANTHER" id="PTHR11102">
    <property type="entry name" value="SEL-1-LIKE PROTEIN"/>
    <property type="match status" value="1"/>
</dbReference>
<organism evidence="2 3">
    <name type="scientific">Panacagrimonas perspica</name>
    <dbReference type="NCBI Taxonomy" id="381431"/>
    <lineage>
        <taxon>Bacteria</taxon>
        <taxon>Pseudomonadati</taxon>
        <taxon>Pseudomonadota</taxon>
        <taxon>Gammaproteobacteria</taxon>
        <taxon>Nevskiales</taxon>
        <taxon>Nevskiaceae</taxon>
        <taxon>Panacagrimonas</taxon>
    </lineage>
</organism>
<protein>
    <submittedName>
        <fullName evidence="2">Sel1 repeat-containing protein</fullName>
    </submittedName>
</protein>
<reference evidence="2 3" key="1">
    <citation type="submission" date="2019-03" db="EMBL/GenBank/DDBJ databases">
        <title>Genomic Encyclopedia of Type Strains, Phase IV (KMG-IV): sequencing the most valuable type-strain genomes for metagenomic binning, comparative biology and taxonomic classification.</title>
        <authorList>
            <person name="Goeker M."/>
        </authorList>
    </citation>
    <scope>NUCLEOTIDE SEQUENCE [LARGE SCALE GENOMIC DNA]</scope>
    <source>
        <strain evidence="2 3">DSM 26377</strain>
    </source>
</reference>
<feature type="signal peptide" evidence="1">
    <location>
        <begin position="1"/>
        <end position="29"/>
    </location>
</feature>
<gene>
    <name evidence="2" type="ORF">DFR24_0309</name>
</gene>
<dbReference type="InterPro" id="IPR006597">
    <property type="entry name" value="Sel1-like"/>
</dbReference>
<dbReference type="Proteomes" id="UP000295341">
    <property type="component" value="Unassembled WGS sequence"/>
</dbReference>
<keyword evidence="3" id="KW-1185">Reference proteome</keyword>
<dbReference type="InterPro" id="IPR050767">
    <property type="entry name" value="Sel1_AlgK"/>
</dbReference>
<evidence type="ECO:0000313" key="2">
    <source>
        <dbReference type="EMBL" id="TDU30952.1"/>
    </source>
</evidence>
<dbReference type="SUPFAM" id="SSF81901">
    <property type="entry name" value="HCP-like"/>
    <property type="match status" value="1"/>
</dbReference>
<keyword evidence="1" id="KW-0732">Signal</keyword>
<dbReference type="InterPro" id="IPR011990">
    <property type="entry name" value="TPR-like_helical_dom_sf"/>
</dbReference>
<dbReference type="Gene3D" id="1.25.40.10">
    <property type="entry name" value="Tetratricopeptide repeat domain"/>
    <property type="match status" value="1"/>
</dbReference>
<sequence>MSPLPVFQTPATRLRRYAAALALALPMQAAIGHGVAIVPAPSGASAPRLSNDCDRMAGDPLDPLGPGAGAGHDFVDPAKAIAACTKELAKAPTSPRVQYQLSRAYAAAEDSARALTFLRKASDQAYPAAQALLAEFYLEGEELPQDDREAARLFRAAAERGVGSAQVHLAGMYIDGRGVEQSDVTGLALLHRSADGGYAEAQALLGQLYLDGGLSFVNDELVARNPARATHYLKLAAAQGHEEAAELLATLDAPATPR</sequence>
<proteinExistence type="predicted"/>
<evidence type="ECO:0000256" key="1">
    <source>
        <dbReference type="SAM" id="SignalP"/>
    </source>
</evidence>
<dbReference type="AlphaFoldDB" id="A0A4R7PBB4"/>
<accession>A0A4R7PBB4</accession>
<dbReference type="EMBL" id="SOBT01000008">
    <property type="protein sequence ID" value="TDU30952.1"/>
    <property type="molecule type" value="Genomic_DNA"/>
</dbReference>
<dbReference type="OrthoDB" id="6114904at2"/>
<dbReference type="PANTHER" id="PTHR11102:SF160">
    <property type="entry name" value="ERAD-ASSOCIATED E3 UBIQUITIN-PROTEIN LIGASE COMPONENT HRD3"/>
    <property type="match status" value="1"/>
</dbReference>
<feature type="chain" id="PRO_5020765235" evidence="1">
    <location>
        <begin position="30"/>
        <end position="258"/>
    </location>
</feature>
<evidence type="ECO:0000313" key="3">
    <source>
        <dbReference type="Proteomes" id="UP000295341"/>
    </source>
</evidence>
<name>A0A4R7PBB4_9GAMM</name>
<dbReference type="SMART" id="SM00671">
    <property type="entry name" value="SEL1"/>
    <property type="match status" value="4"/>
</dbReference>
<dbReference type="Pfam" id="PF08238">
    <property type="entry name" value="Sel1"/>
    <property type="match status" value="4"/>
</dbReference>
<comment type="caution">
    <text evidence="2">The sequence shown here is derived from an EMBL/GenBank/DDBJ whole genome shotgun (WGS) entry which is preliminary data.</text>
</comment>